<keyword evidence="5" id="KW-0997">Cell inner membrane</keyword>
<evidence type="ECO:0000313" key="13">
    <source>
        <dbReference type="Proteomes" id="UP000235803"/>
    </source>
</evidence>
<proteinExistence type="inferred from homology"/>
<dbReference type="InterPro" id="IPR037682">
    <property type="entry name" value="TonB_C"/>
</dbReference>
<comment type="subcellular location">
    <subcellularLocation>
        <location evidence="1">Cell inner membrane</location>
        <topology evidence="1">Single-pass membrane protein</topology>
        <orientation evidence="1">Periplasmic side</orientation>
    </subcellularLocation>
</comment>
<evidence type="ECO:0000256" key="3">
    <source>
        <dbReference type="ARBA" id="ARBA00022448"/>
    </source>
</evidence>
<keyword evidence="6" id="KW-0812">Transmembrane</keyword>
<evidence type="ECO:0000256" key="10">
    <source>
        <dbReference type="SAM" id="MobiDB-lite"/>
    </source>
</evidence>
<dbReference type="SUPFAM" id="SSF74653">
    <property type="entry name" value="TolA/TonB C-terminal domain"/>
    <property type="match status" value="1"/>
</dbReference>
<dbReference type="GO" id="GO:0015031">
    <property type="term" value="P:protein transport"/>
    <property type="evidence" value="ECO:0007669"/>
    <property type="project" value="UniProtKB-KW"/>
</dbReference>
<dbReference type="GO" id="GO:0005886">
    <property type="term" value="C:plasma membrane"/>
    <property type="evidence" value="ECO:0007669"/>
    <property type="project" value="UniProtKB-SubCell"/>
</dbReference>
<evidence type="ECO:0000313" key="12">
    <source>
        <dbReference type="EMBL" id="PMR78812.1"/>
    </source>
</evidence>
<evidence type="ECO:0000256" key="8">
    <source>
        <dbReference type="ARBA" id="ARBA00022989"/>
    </source>
</evidence>
<dbReference type="EMBL" id="PNRF01000001">
    <property type="protein sequence ID" value="PMR78812.1"/>
    <property type="molecule type" value="Genomic_DNA"/>
</dbReference>
<feature type="compositionally biased region" description="Pro residues" evidence="10">
    <location>
        <begin position="191"/>
        <end position="221"/>
    </location>
</feature>
<dbReference type="GO" id="GO:0055085">
    <property type="term" value="P:transmembrane transport"/>
    <property type="evidence" value="ECO:0007669"/>
    <property type="project" value="InterPro"/>
</dbReference>
<dbReference type="InterPro" id="IPR006260">
    <property type="entry name" value="TonB/TolA_C"/>
</dbReference>
<name>A0A2N7UED0_9GAMM</name>
<evidence type="ECO:0000256" key="2">
    <source>
        <dbReference type="ARBA" id="ARBA00006555"/>
    </source>
</evidence>
<feature type="domain" description="TonB C-terminal" evidence="11">
    <location>
        <begin position="255"/>
        <end position="344"/>
    </location>
</feature>
<dbReference type="PANTHER" id="PTHR33446">
    <property type="entry name" value="PROTEIN TONB-RELATED"/>
    <property type="match status" value="1"/>
</dbReference>
<keyword evidence="7" id="KW-0653">Protein transport</keyword>
<keyword evidence="4" id="KW-1003">Cell membrane</keyword>
<gene>
    <name evidence="12" type="ORF">C1H69_00700</name>
</gene>
<comment type="similarity">
    <text evidence="2">Belongs to the TonB family.</text>
</comment>
<evidence type="ECO:0000256" key="7">
    <source>
        <dbReference type="ARBA" id="ARBA00022927"/>
    </source>
</evidence>
<evidence type="ECO:0000259" key="11">
    <source>
        <dbReference type="PROSITE" id="PS52015"/>
    </source>
</evidence>
<comment type="caution">
    <text evidence="12">The sequence shown here is derived from an EMBL/GenBank/DDBJ whole genome shotgun (WGS) entry which is preliminary data.</text>
</comment>
<protein>
    <recommendedName>
        <fullName evidence="11">TonB C-terminal domain-containing protein</fullName>
    </recommendedName>
</protein>
<keyword evidence="8" id="KW-1133">Transmembrane helix</keyword>
<dbReference type="NCBIfam" id="TIGR01352">
    <property type="entry name" value="tonB_Cterm"/>
    <property type="match status" value="1"/>
</dbReference>
<dbReference type="PROSITE" id="PS52015">
    <property type="entry name" value="TONB_CTD"/>
    <property type="match status" value="1"/>
</dbReference>
<evidence type="ECO:0000256" key="1">
    <source>
        <dbReference type="ARBA" id="ARBA00004383"/>
    </source>
</evidence>
<dbReference type="RefSeq" id="WP_102651491.1">
    <property type="nucleotide sequence ID" value="NZ_PNRF01000001.1"/>
</dbReference>
<dbReference type="AlphaFoldDB" id="A0A2N7UED0"/>
<dbReference type="OrthoDB" id="6077935at2"/>
<dbReference type="Gene3D" id="3.30.1150.10">
    <property type="match status" value="1"/>
</dbReference>
<dbReference type="Pfam" id="PF03544">
    <property type="entry name" value="TonB_C"/>
    <property type="match status" value="1"/>
</dbReference>
<evidence type="ECO:0000256" key="5">
    <source>
        <dbReference type="ARBA" id="ARBA00022519"/>
    </source>
</evidence>
<evidence type="ECO:0000256" key="6">
    <source>
        <dbReference type="ARBA" id="ARBA00022692"/>
    </source>
</evidence>
<feature type="compositionally biased region" description="Low complexity" evidence="10">
    <location>
        <begin position="109"/>
        <end position="141"/>
    </location>
</feature>
<keyword evidence="3" id="KW-0813">Transport</keyword>
<dbReference type="InterPro" id="IPR051045">
    <property type="entry name" value="TonB-dependent_transducer"/>
</dbReference>
<evidence type="ECO:0000256" key="9">
    <source>
        <dbReference type="ARBA" id="ARBA00023136"/>
    </source>
</evidence>
<reference evidence="12 13" key="1">
    <citation type="submission" date="2018-01" db="EMBL/GenBank/DDBJ databases">
        <title>Halomonas endophytica sp. nov., isolated from storage liquid in the stems of Populus euphratica.</title>
        <authorList>
            <person name="Chen C."/>
        </authorList>
    </citation>
    <scope>NUCLEOTIDE SEQUENCE [LARGE SCALE GENOMIC DNA]</scope>
    <source>
        <strain evidence="12 13">MC28</strain>
    </source>
</reference>
<keyword evidence="9" id="KW-0472">Membrane</keyword>
<evidence type="ECO:0000256" key="4">
    <source>
        <dbReference type="ARBA" id="ARBA00022475"/>
    </source>
</evidence>
<feature type="region of interest" description="Disordered" evidence="10">
    <location>
        <begin position="109"/>
        <end position="239"/>
    </location>
</feature>
<keyword evidence="13" id="KW-1185">Reference proteome</keyword>
<accession>A0A2N7UED0</accession>
<organism evidence="12 13">
    <name type="scientific">Billgrantia endophytica</name>
    <dbReference type="NCBI Taxonomy" id="2033802"/>
    <lineage>
        <taxon>Bacteria</taxon>
        <taxon>Pseudomonadati</taxon>
        <taxon>Pseudomonadota</taxon>
        <taxon>Gammaproteobacteria</taxon>
        <taxon>Oceanospirillales</taxon>
        <taxon>Halomonadaceae</taxon>
        <taxon>Billgrantia</taxon>
    </lineage>
</organism>
<sequence>MAPSKLGPWPLSMTAGLYLAPDEHGKARVSDAPGSLGLSRAIVLSLALHAGLAAPFLLLDPFGAEPEERDTLLLEVYGMIAERQMDERVLGEQQPDASAAAQQAVEARQAVAEVTPQEAVEPPQEVVEPPQEVIEPPQEVVEPPPEVAETPREVAEPPPPVEQTQDSGPVIVEEEAPSPPPPRQEEVREPPAQPAPQAQPTPPAQAAPSAQPAPPAQPTPPVQSAANADARSGTELQQLQQTISHEEQEANLLREYLRNLRRTVQDNLTYPAEARRAGVEGVPIVSFSITESGDIQPGTLRVTRSSGHRALDESALAAAAASVPFERPRRPMMEVSIAVSFVRD</sequence>
<dbReference type="Proteomes" id="UP000235803">
    <property type="component" value="Unassembled WGS sequence"/>
</dbReference>